<reference evidence="2 3" key="1">
    <citation type="journal article" date="2024" name="J Genomics">
        <title>Draft genome sequencing and assembly of Favolaschia claudopus CIRM-BRFM 2984 isolated from oak limbs.</title>
        <authorList>
            <person name="Navarro D."/>
            <person name="Drula E."/>
            <person name="Chaduli D."/>
            <person name="Cazenave R."/>
            <person name="Ahrendt S."/>
            <person name="Wang J."/>
            <person name="Lipzen A."/>
            <person name="Daum C."/>
            <person name="Barry K."/>
            <person name="Grigoriev I.V."/>
            <person name="Favel A."/>
            <person name="Rosso M.N."/>
            <person name="Martin F."/>
        </authorList>
    </citation>
    <scope>NUCLEOTIDE SEQUENCE [LARGE SCALE GENOMIC DNA]</scope>
    <source>
        <strain evidence="2 3">CIRM-BRFM 2984</strain>
    </source>
</reference>
<organism evidence="2 3">
    <name type="scientific">Favolaschia claudopus</name>
    <dbReference type="NCBI Taxonomy" id="2862362"/>
    <lineage>
        <taxon>Eukaryota</taxon>
        <taxon>Fungi</taxon>
        <taxon>Dikarya</taxon>
        <taxon>Basidiomycota</taxon>
        <taxon>Agaricomycotina</taxon>
        <taxon>Agaricomycetes</taxon>
        <taxon>Agaricomycetidae</taxon>
        <taxon>Agaricales</taxon>
        <taxon>Marasmiineae</taxon>
        <taxon>Mycenaceae</taxon>
        <taxon>Favolaschia</taxon>
    </lineage>
</organism>
<evidence type="ECO:0000313" key="2">
    <source>
        <dbReference type="EMBL" id="KAK7052034.1"/>
    </source>
</evidence>
<dbReference type="Proteomes" id="UP001362999">
    <property type="component" value="Unassembled WGS sequence"/>
</dbReference>
<gene>
    <name evidence="2" type="ORF">R3P38DRAFT_1633892</name>
</gene>
<evidence type="ECO:0008006" key="4">
    <source>
        <dbReference type="Google" id="ProtNLM"/>
    </source>
</evidence>
<comment type="caution">
    <text evidence="2">The sequence shown here is derived from an EMBL/GenBank/DDBJ whole genome shotgun (WGS) entry which is preliminary data.</text>
</comment>
<accession>A0AAW0DJH1</accession>
<feature type="signal peptide" evidence="1">
    <location>
        <begin position="1"/>
        <end position="19"/>
    </location>
</feature>
<keyword evidence="3" id="KW-1185">Reference proteome</keyword>
<proteinExistence type="predicted"/>
<dbReference type="AlphaFoldDB" id="A0AAW0DJH1"/>
<evidence type="ECO:0000256" key="1">
    <source>
        <dbReference type="SAM" id="SignalP"/>
    </source>
</evidence>
<name>A0AAW0DJH1_9AGAR</name>
<feature type="chain" id="PRO_5043519300" description="Secreted protein" evidence="1">
    <location>
        <begin position="20"/>
        <end position="113"/>
    </location>
</feature>
<protein>
    <recommendedName>
        <fullName evidence="4">Secreted protein</fullName>
    </recommendedName>
</protein>
<sequence length="113" mass="12367">MSPTSILCTFWSLFSGLSADDWCATELLSSYLTAYLWLLKPGGLVSDSHCAKLSARCTCSNGRSTSMIVLYTRTSSSSSMQQTEGITGSVTEKKTFKPTLGVSHSFKDFRCRN</sequence>
<evidence type="ECO:0000313" key="3">
    <source>
        <dbReference type="Proteomes" id="UP001362999"/>
    </source>
</evidence>
<dbReference type="EMBL" id="JAWWNJ010000007">
    <property type="protein sequence ID" value="KAK7052034.1"/>
    <property type="molecule type" value="Genomic_DNA"/>
</dbReference>
<keyword evidence="1" id="KW-0732">Signal</keyword>